<dbReference type="Pfam" id="PF00698">
    <property type="entry name" value="Acyl_transf_1"/>
    <property type="match status" value="1"/>
</dbReference>
<evidence type="ECO:0000256" key="3">
    <source>
        <dbReference type="ARBA" id="ARBA00023315"/>
    </source>
</evidence>
<evidence type="ECO:0000313" key="7">
    <source>
        <dbReference type="Proteomes" id="UP000032336"/>
    </source>
</evidence>
<name>A0A0D8FSJ5_9ACTN</name>
<dbReference type="AlphaFoldDB" id="A0A0D8FSJ5"/>
<dbReference type="RefSeq" id="WP_052566260.1">
    <property type="nucleotide sequence ID" value="NZ_JQKF01000021.1"/>
</dbReference>
<dbReference type="NCBIfam" id="TIGR00128">
    <property type="entry name" value="fabD"/>
    <property type="match status" value="1"/>
</dbReference>
<dbReference type="InterPro" id="IPR004410">
    <property type="entry name" value="Malonyl_CoA-ACP_transAc_FabD"/>
</dbReference>
<organism evidence="6 7">
    <name type="scientific">Ferrimicrobium acidiphilum DSM 19497</name>
    <dbReference type="NCBI Taxonomy" id="1121877"/>
    <lineage>
        <taxon>Bacteria</taxon>
        <taxon>Bacillati</taxon>
        <taxon>Actinomycetota</taxon>
        <taxon>Acidimicrobiia</taxon>
        <taxon>Acidimicrobiales</taxon>
        <taxon>Acidimicrobiaceae</taxon>
        <taxon>Ferrimicrobium</taxon>
    </lineage>
</organism>
<dbReference type="SMART" id="SM00827">
    <property type="entry name" value="PKS_AT"/>
    <property type="match status" value="1"/>
</dbReference>
<dbReference type="SUPFAM" id="SSF52151">
    <property type="entry name" value="FabD/lysophospholipase-like"/>
    <property type="match status" value="1"/>
</dbReference>
<dbReference type="InterPro" id="IPR016035">
    <property type="entry name" value="Acyl_Trfase/lysoPLipase"/>
</dbReference>
<dbReference type="GO" id="GO:0006633">
    <property type="term" value="P:fatty acid biosynthetic process"/>
    <property type="evidence" value="ECO:0007669"/>
    <property type="project" value="TreeGrafter"/>
</dbReference>
<dbReference type="SUPFAM" id="SSF51230">
    <property type="entry name" value="Single hybrid motif"/>
    <property type="match status" value="1"/>
</dbReference>
<dbReference type="InterPro" id="IPR001227">
    <property type="entry name" value="Ac_transferase_dom_sf"/>
</dbReference>
<dbReference type="InterPro" id="IPR011053">
    <property type="entry name" value="Single_hybrid_motif"/>
</dbReference>
<dbReference type="InterPro" id="IPR016036">
    <property type="entry name" value="Malonyl_transacylase_ACP-bd"/>
</dbReference>
<keyword evidence="7" id="KW-1185">Reference proteome</keyword>
<keyword evidence="2 6" id="KW-0808">Transferase</keyword>
<dbReference type="PATRIC" id="fig|1121877.4.peg.2580"/>
<dbReference type="GO" id="GO:0004314">
    <property type="term" value="F:[acyl-carrier-protein] S-malonyltransferase activity"/>
    <property type="evidence" value="ECO:0007669"/>
    <property type="project" value="UniProtKB-EC"/>
</dbReference>
<dbReference type="SUPFAM" id="SSF55048">
    <property type="entry name" value="Probable ACP-binding domain of malonyl-CoA ACP transacylase"/>
    <property type="match status" value="1"/>
</dbReference>
<accession>A0A0D8FSJ5</accession>
<evidence type="ECO:0000313" key="6">
    <source>
        <dbReference type="EMBL" id="KJE75924.1"/>
    </source>
</evidence>
<comment type="caution">
    <text evidence="6">The sequence shown here is derived from an EMBL/GenBank/DDBJ whole genome shotgun (WGS) entry which is preliminary data.</text>
</comment>
<dbReference type="Proteomes" id="UP000032336">
    <property type="component" value="Unassembled WGS sequence"/>
</dbReference>
<proteinExistence type="predicted"/>
<dbReference type="GeneID" id="78373367"/>
<gene>
    <name evidence="6" type="primary">baeC</name>
    <name evidence="6" type="ORF">FEAC_23180</name>
</gene>
<dbReference type="EC" id="2.3.1.39" evidence="1"/>
<evidence type="ECO:0000256" key="2">
    <source>
        <dbReference type="ARBA" id="ARBA00022679"/>
    </source>
</evidence>
<evidence type="ECO:0000259" key="5">
    <source>
        <dbReference type="SMART" id="SM00827"/>
    </source>
</evidence>
<dbReference type="GO" id="GO:0005829">
    <property type="term" value="C:cytosol"/>
    <property type="evidence" value="ECO:0007669"/>
    <property type="project" value="TreeGrafter"/>
</dbReference>
<protein>
    <recommendedName>
        <fullName evidence="1">[acyl-carrier-protein] S-malonyltransferase</fullName>
        <ecNumber evidence="1">2.3.1.39</ecNumber>
    </recommendedName>
</protein>
<dbReference type="OrthoDB" id="3248271at2"/>
<sequence>MIAFVFPGQGSQQPGMGAPWADHPSFELVEEASNVLRRDLTHMLTDADSEFLQITRNTQISTFLLSMVALDAVERLGVAPQVCAGHSLGEYAALVAAGGLAFDAGLRLVQERGEAMAIAAEAQPGAMVALLGADLDVARAMCDSIPGDLWVANHNSSTQIVLSGTYDTIAQVEARAKEFGVKRVTRLKVGGAFHSPYMEAARERLAKAITATKFYDLEVPVIANVDAREHVAAEEWPTLLANQLTHTVRWEETIQYLRELKPRLVLEVGPGGVLTNLMKRTAPELSVLSIATPADLEKLLAFVASEGPVDDWATSHQGERLYGTERLVVAPSSGVFRPEAANCVVGDPVFVGQLLGTIGETQIRSPFAGTLQGMIALPGERVTSGQPIAWLTMTDQSALEN</sequence>
<evidence type="ECO:0000256" key="1">
    <source>
        <dbReference type="ARBA" id="ARBA00013258"/>
    </source>
</evidence>
<dbReference type="Gene3D" id="3.40.366.10">
    <property type="entry name" value="Malonyl-Coenzyme A Acyl Carrier Protein, domain 2"/>
    <property type="match status" value="1"/>
</dbReference>
<dbReference type="InterPro" id="IPR014043">
    <property type="entry name" value="Acyl_transferase_dom"/>
</dbReference>
<dbReference type="STRING" id="1121877.FEAC_23180"/>
<dbReference type="PANTHER" id="PTHR42681">
    <property type="entry name" value="MALONYL-COA-ACYL CARRIER PROTEIN TRANSACYLASE, MITOCHONDRIAL"/>
    <property type="match status" value="1"/>
</dbReference>
<dbReference type="Gene3D" id="3.30.70.250">
    <property type="entry name" value="Malonyl-CoA ACP transacylase, ACP-binding"/>
    <property type="match status" value="1"/>
</dbReference>
<evidence type="ECO:0000256" key="4">
    <source>
        <dbReference type="ARBA" id="ARBA00048462"/>
    </source>
</evidence>
<reference evidence="6 7" key="1">
    <citation type="submission" date="2015-01" db="EMBL/GenBank/DDBJ databases">
        <title>Draft genome of the acidophilic iron oxidizer Ferrimicrobium acidiphilum strain T23.</title>
        <authorList>
            <person name="Poehlein A."/>
            <person name="Eisen S."/>
            <person name="Schloemann M."/>
            <person name="Johnson B.D."/>
            <person name="Daniel R."/>
            <person name="Muehling M."/>
        </authorList>
    </citation>
    <scope>NUCLEOTIDE SEQUENCE [LARGE SCALE GENOMIC DNA]</scope>
    <source>
        <strain evidence="6 7">T23</strain>
    </source>
</reference>
<dbReference type="InterPro" id="IPR050858">
    <property type="entry name" value="Mal-CoA-ACP_Trans/PKS_FabD"/>
</dbReference>
<dbReference type="EMBL" id="JXUW01000025">
    <property type="protein sequence ID" value="KJE75924.1"/>
    <property type="molecule type" value="Genomic_DNA"/>
</dbReference>
<keyword evidence="3 6" id="KW-0012">Acyltransferase</keyword>
<feature type="domain" description="Malonyl-CoA:ACP transacylase (MAT)" evidence="5">
    <location>
        <begin position="5"/>
        <end position="319"/>
    </location>
</feature>
<dbReference type="eggNOG" id="COG0331">
    <property type="taxonomic scope" value="Bacteria"/>
</dbReference>
<dbReference type="PANTHER" id="PTHR42681:SF1">
    <property type="entry name" value="MALONYL-COA-ACYL CARRIER PROTEIN TRANSACYLASE, MITOCHONDRIAL"/>
    <property type="match status" value="1"/>
</dbReference>
<comment type="catalytic activity">
    <reaction evidence="4">
        <text>holo-[ACP] + malonyl-CoA = malonyl-[ACP] + CoA</text>
        <dbReference type="Rhea" id="RHEA:41792"/>
        <dbReference type="Rhea" id="RHEA-COMP:9623"/>
        <dbReference type="Rhea" id="RHEA-COMP:9685"/>
        <dbReference type="ChEBI" id="CHEBI:57287"/>
        <dbReference type="ChEBI" id="CHEBI:57384"/>
        <dbReference type="ChEBI" id="CHEBI:64479"/>
        <dbReference type="ChEBI" id="CHEBI:78449"/>
        <dbReference type="EC" id="2.3.1.39"/>
    </reaction>
</comment>